<dbReference type="Proteomes" id="UP000288805">
    <property type="component" value="Unassembled WGS sequence"/>
</dbReference>
<evidence type="ECO:0000313" key="2">
    <source>
        <dbReference type="Proteomes" id="UP000288805"/>
    </source>
</evidence>
<gene>
    <name evidence="1" type="ORF">CK203_050470</name>
</gene>
<dbReference type="AlphaFoldDB" id="A0A438H207"/>
<proteinExistence type="predicted"/>
<reference evidence="1 2" key="1">
    <citation type="journal article" date="2018" name="PLoS Genet.">
        <title>Population sequencing reveals clonal diversity and ancestral inbreeding in the grapevine cultivar Chardonnay.</title>
        <authorList>
            <person name="Roach M.J."/>
            <person name="Johnson D.L."/>
            <person name="Bohlmann J."/>
            <person name="van Vuuren H.J."/>
            <person name="Jones S.J."/>
            <person name="Pretorius I.S."/>
            <person name="Schmidt S.A."/>
            <person name="Borneman A.R."/>
        </authorList>
    </citation>
    <scope>NUCLEOTIDE SEQUENCE [LARGE SCALE GENOMIC DNA]</scope>
    <source>
        <strain evidence="2">cv. Chardonnay</strain>
        <tissue evidence="1">Leaf</tissue>
    </source>
</reference>
<organism evidence="1 2">
    <name type="scientific">Vitis vinifera</name>
    <name type="common">Grape</name>
    <dbReference type="NCBI Taxonomy" id="29760"/>
    <lineage>
        <taxon>Eukaryota</taxon>
        <taxon>Viridiplantae</taxon>
        <taxon>Streptophyta</taxon>
        <taxon>Embryophyta</taxon>
        <taxon>Tracheophyta</taxon>
        <taxon>Spermatophyta</taxon>
        <taxon>Magnoliopsida</taxon>
        <taxon>eudicotyledons</taxon>
        <taxon>Gunneridae</taxon>
        <taxon>Pentapetalae</taxon>
        <taxon>rosids</taxon>
        <taxon>Vitales</taxon>
        <taxon>Vitaceae</taxon>
        <taxon>Viteae</taxon>
        <taxon>Vitis</taxon>
    </lineage>
</organism>
<name>A0A438H207_VITVI</name>
<dbReference type="EMBL" id="QGNW01000295">
    <property type="protein sequence ID" value="RVW78492.1"/>
    <property type="molecule type" value="Genomic_DNA"/>
</dbReference>
<protein>
    <submittedName>
        <fullName evidence="1">Uncharacterized protein</fullName>
    </submittedName>
</protein>
<sequence length="138" mass="15688">MSVDGGIFFSEIFPATKQSVNRKCYSLIFSIADKTELNMDIARRQARINQLVREMLVEARQNLTLTMQERLFVLATLEYVVVVLEPNPYNMLVVSLCRPVHIDLGISKKRIATCISFLLLMVVTCRSSSNLLFPLCIT</sequence>
<comment type="caution">
    <text evidence="1">The sequence shown here is derived from an EMBL/GenBank/DDBJ whole genome shotgun (WGS) entry which is preliminary data.</text>
</comment>
<accession>A0A438H207</accession>
<evidence type="ECO:0000313" key="1">
    <source>
        <dbReference type="EMBL" id="RVW78492.1"/>
    </source>
</evidence>